<evidence type="ECO:0000313" key="2">
    <source>
        <dbReference type="EMBL" id="GFN87740.1"/>
    </source>
</evidence>
<organism evidence="2 3">
    <name type="scientific">Plakobranchus ocellatus</name>
    <dbReference type="NCBI Taxonomy" id="259542"/>
    <lineage>
        <taxon>Eukaryota</taxon>
        <taxon>Metazoa</taxon>
        <taxon>Spiralia</taxon>
        <taxon>Lophotrochozoa</taxon>
        <taxon>Mollusca</taxon>
        <taxon>Gastropoda</taxon>
        <taxon>Heterobranchia</taxon>
        <taxon>Euthyneura</taxon>
        <taxon>Panpulmonata</taxon>
        <taxon>Sacoglossa</taxon>
        <taxon>Placobranchoidea</taxon>
        <taxon>Plakobranchidae</taxon>
        <taxon>Plakobranchus</taxon>
    </lineage>
</organism>
<dbReference type="Proteomes" id="UP000735302">
    <property type="component" value="Unassembled WGS sequence"/>
</dbReference>
<accession>A0AAV3YKF1</accession>
<protein>
    <submittedName>
        <fullName evidence="2">Cytosolic non-specific dipeptidase</fullName>
    </submittedName>
</protein>
<proteinExistence type="predicted"/>
<comment type="caution">
    <text evidence="2">The sequence shown here is derived from an EMBL/GenBank/DDBJ whole genome shotgun (WGS) entry which is preliminary data.</text>
</comment>
<dbReference type="AlphaFoldDB" id="A0AAV3YKF1"/>
<evidence type="ECO:0000256" key="1">
    <source>
        <dbReference type="SAM" id="MobiDB-lite"/>
    </source>
</evidence>
<evidence type="ECO:0000313" key="3">
    <source>
        <dbReference type="Proteomes" id="UP000735302"/>
    </source>
</evidence>
<dbReference type="EMBL" id="BLXT01001780">
    <property type="protein sequence ID" value="GFN87740.1"/>
    <property type="molecule type" value="Genomic_DNA"/>
</dbReference>
<gene>
    <name evidence="2" type="ORF">PoB_001424600</name>
</gene>
<sequence>MLAENTAPSLPPPSLLQSGSGRKEKRRAVLDTARRNKAWDDDEEKNDDDDDDGDQNEDERLIFEMVRASRFEQSHVNKSVSRQRSPSHNRPWAAFDFSRKLAFNNGCSLRLSQRQSSEQIIVLLVVENNGRSLRIARLFWPKLAEAIDCITPSRDSSRSAAFTNWYWGQEGPHSIVLFLFLVSRLTCLLYCSIAKLPTHFAIPQPPPHVWIYEPSCKNE</sequence>
<name>A0AAV3YKF1_9GAST</name>
<reference evidence="2 3" key="1">
    <citation type="journal article" date="2021" name="Elife">
        <title>Chloroplast acquisition without the gene transfer in kleptoplastic sea slugs, Plakobranchus ocellatus.</title>
        <authorList>
            <person name="Maeda T."/>
            <person name="Takahashi S."/>
            <person name="Yoshida T."/>
            <person name="Shimamura S."/>
            <person name="Takaki Y."/>
            <person name="Nagai Y."/>
            <person name="Toyoda A."/>
            <person name="Suzuki Y."/>
            <person name="Arimoto A."/>
            <person name="Ishii H."/>
            <person name="Satoh N."/>
            <person name="Nishiyama T."/>
            <person name="Hasebe M."/>
            <person name="Maruyama T."/>
            <person name="Minagawa J."/>
            <person name="Obokata J."/>
            <person name="Shigenobu S."/>
        </authorList>
    </citation>
    <scope>NUCLEOTIDE SEQUENCE [LARGE SCALE GENOMIC DNA]</scope>
</reference>
<feature type="region of interest" description="Disordered" evidence="1">
    <location>
        <begin position="1"/>
        <end position="56"/>
    </location>
</feature>
<feature type="compositionally biased region" description="Acidic residues" evidence="1">
    <location>
        <begin position="40"/>
        <end position="56"/>
    </location>
</feature>
<keyword evidence="3" id="KW-1185">Reference proteome</keyword>
<feature type="compositionally biased region" description="Basic and acidic residues" evidence="1">
    <location>
        <begin position="27"/>
        <end position="39"/>
    </location>
</feature>